<dbReference type="EMBL" id="WJKJ01000109">
    <property type="protein sequence ID" value="MBD3364254.1"/>
    <property type="molecule type" value="Genomic_DNA"/>
</dbReference>
<dbReference type="Proteomes" id="UP000630660">
    <property type="component" value="Unassembled WGS sequence"/>
</dbReference>
<feature type="transmembrane region" description="Helical" evidence="2">
    <location>
        <begin position="126"/>
        <end position="153"/>
    </location>
</feature>
<feature type="compositionally biased region" description="Basic and acidic residues" evidence="1">
    <location>
        <begin position="402"/>
        <end position="414"/>
    </location>
</feature>
<feature type="compositionally biased region" description="Basic residues" evidence="1">
    <location>
        <begin position="415"/>
        <end position="451"/>
    </location>
</feature>
<reference evidence="3" key="1">
    <citation type="submission" date="2019-11" db="EMBL/GenBank/DDBJ databases">
        <title>Microbial mats filling the niche in hypersaline microbial mats.</title>
        <authorList>
            <person name="Wong H.L."/>
            <person name="Macleod F.I."/>
            <person name="White R.A. III"/>
            <person name="Burns B.P."/>
        </authorList>
    </citation>
    <scope>NUCLEOTIDE SEQUENCE</scope>
    <source>
        <strain evidence="3">Bin_327</strain>
    </source>
</reference>
<evidence type="ECO:0000256" key="2">
    <source>
        <dbReference type="SAM" id="Phobius"/>
    </source>
</evidence>
<feature type="transmembrane region" description="Helical" evidence="2">
    <location>
        <begin position="24"/>
        <end position="49"/>
    </location>
</feature>
<protein>
    <submittedName>
        <fullName evidence="3">Uncharacterized protein</fullName>
    </submittedName>
</protein>
<keyword evidence="2" id="KW-0472">Membrane</keyword>
<evidence type="ECO:0000313" key="3">
    <source>
        <dbReference type="EMBL" id="MBD3364254.1"/>
    </source>
</evidence>
<dbReference type="AlphaFoldDB" id="A0A9D5K8V2"/>
<evidence type="ECO:0000313" key="4">
    <source>
        <dbReference type="Proteomes" id="UP000630660"/>
    </source>
</evidence>
<feature type="transmembrane region" description="Helical" evidence="2">
    <location>
        <begin position="218"/>
        <end position="239"/>
    </location>
</feature>
<feature type="region of interest" description="Disordered" evidence="1">
    <location>
        <begin position="402"/>
        <end position="451"/>
    </location>
</feature>
<keyword evidence="2" id="KW-0812">Transmembrane</keyword>
<feature type="transmembrane region" description="Helical" evidence="2">
    <location>
        <begin position="159"/>
        <end position="188"/>
    </location>
</feature>
<accession>A0A9D5K8V2</accession>
<gene>
    <name evidence="3" type="ORF">GF359_03470</name>
</gene>
<keyword evidence="2" id="KW-1133">Transmembrane helix</keyword>
<feature type="transmembrane region" description="Helical" evidence="2">
    <location>
        <begin position="69"/>
        <end position="96"/>
    </location>
</feature>
<sequence>MTKLHFNYKDIFRAFRLGFAAKKIWVAFQGLVVGWIVYAGITYLTHFLAGANMAEIWTTYRLFPMPCCFAAWWHWLIWAVGVAWFVFVGMVAGIAISKLTYEQLRGDEFYEVKEAWKQAIKSAGSLIATPILLGLFIVLLLAAGVLLGLLGRIPFAGELIVGLFAIPAFAISLFIIYLMIVFFFTFTISPAVIGTTKSDAFDNLFEVFSCVSDQSWRLIWYQFMLLAFILVGVALLAFFSTKAIELGRWAVNLTMNVSPEKAAGAQVPDKLNLMILQAKQIAIPEWMLAVKDWSAGIKGTVSGFFSGAQPVADTAVETAVVSTAPGTLVETTEAVPVFNTAAVSVKIGAILFAIGLHAILFFVLAYGMSIWFSGNTLVYLILVRKKDDRNLLDIKDEEIEIPEKIDVTPEPEPKTKKKTTRKPTSKKKTTKKKTTTKKSTSKKSTTRKKKT</sequence>
<feature type="transmembrane region" description="Helical" evidence="2">
    <location>
        <begin position="349"/>
        <end position="382"/>
    </location>
</feature>
<name>A0A9D5K8V2_UNCW3</name>
<comment type="caution">
    <text evidence="3">The sequence shown here is derived from an EMBL/GenBank/DDBJ whole genome shotgun (WGS) entry which is preliminary data.</text>
</comment>
<proteinExistence type="predicted"/>
<organism evidence="3 4">
    <name type="scientific">candidate division WOR-3 bacterium</name>
    <dbReference type="NCBI Taxonomy" id="2052148"/>
    <lineage>
        <taxon>Bacteria</taxon>
        <taxon>Bacteria division WOR-3</taxon>
    </lineage>
</organism>
<evidence type="ECO:0000256" key="1">
    <source>
        <dbReference type="SAM" id="MobiDB-lite"/>
    </source>
</evidence>